<keyword evidence="4" id="KW-1185">Reference proteome</keyword>
<gene>
    <name evidence="3" type="ORF">ACJRO7_006880</name>
</gene>
<keyword evidence="1" id="KW-0472">Membrane</keyword>
<dbReference type="InterPro" id="IPR039794">
    <property type="entry name" value="Gtb1-like"/>
</dbReference>
<protein>
    <recommendedName>
        <fullName evidence="2">Glucosidase II beta subunit N-terminal domain-containing protein</fullName>
    </recommendedName>
</protein>
<accession>A0ABD3IMH9</accession>
<dbReference type="Pfam" id="PF12999">
    <property type="entry name" value="PRKCSH-like"/>
    <property type="match status" value="1"/>
</dbReference>
<organism evidence="3 4">
    <name type="scientific">Eucalyptus globulus</name>
    <name type="common">Tasmanian blue gum</name>
    <dbReference type="NCBI Taxonomy" id="34317"/>
    <lineage>
        <taxon>Eukaryota</taxon>
        <taxon>Viridiplantae</taxon>
        <taxon>Streptophyta</taxon>
        <taxon>Embryophyta</taxon>
        <taxon>Tracheophyta</taxon>
        <taxon>Spermatophyta</taxon>
        <taxon>Magnoliopsida</taxon>
        <taxon>eudicotyledons</taxon>
        <taxon>Gunneridae</taxon>
        <taxon>Pentapetalae</taxon>
        <taxon>rosids</taxon>
        <taxon>malvids</taxon>
        <taxon>Myrtales</taxon>
        <taxon>Myrtaceae</taxon>
        <taxon>Myrtoideae</taxon>
        <taxon>Eucalypteae</taxon>
        <taxon>Eucalyptus</taxon>
    </lineage>
</organism>
<reference evidence="3 4" key="1">
    <citation type="submission" date="2024-11" db="EMBL/GenBank/DDBJ databases">
        <title>Chromosome-level genome assembly of Eucalyptus globulus Labill. provides insights into its genome evolution.</title>
        <authorList>
            <person name="Li X."/>
        </authorList>
    </citation>
    <scope>NUCLEOTIDE SEQUENCE [LARGE SCALE GENOMIC DNA]</scope>
    <source>
        <strain evidence="3">CL2024</strain>
        <tissue evidence="3">Fresh tender leaves</tissue>
    </source>
</reference>
<comment type="caution">
    <text evidence="3">The sequence shown here is derived from an EMBL/GenBank/DDBJ whole genome shotgun (WGS) entry which is preliminary data.</text>
</comment>
<keyword evidence="1" id="KW-0812">Transmembrane</keyword>
<dbReference type="EMBL" id="JBJKBG010000011">
    <property type="protein sequence ID" value="KAL3715056.1"/>
    <property type="molecule type" value="Genomic_DNA"/>
</dbReference>
<keyword evidence="1" id="KW-1133">Transmembrane helix</keyword>
<evidence type="ECO:0000256" key="1">
    <source>
        <dbReference type="SAM" id="Phobius"/>
    </source>
</evidence>
<feature type="domain" description="Glucosidase II beta subunit N-terminal" evidence="2">
    <location>
        <begin position="57"/>
        <end position="160"/>
    </location>
</feature>
<dbReference type="Proteomes" id="UP001634007">
    <property type="component" value="Unassembled WGS sequence"/>
</dbReference>
<dbReference type="PANTHER" id="PTHR12630">
    <property type="entry name" value="N-LINKED OLIGOSACCHARIDE PROCESSING"/>
    <property type="match status" value="1"/>
</dbReference>
<name>A0ABD3IMH9_EUCGL</name>
<dbReference type="PANTHER" id="PTHR12630:SF17">
    <property type="entry name" value="EXPRESSED PROTEIN"/>
    <property type="match status" value="1"/>
</dbReference>
<sequence length="233" mass="25689">MGDDDLRMTFATLGGHETPRIEMAAAVGATHLRPNGLVSLISACFVVASSCASLHPDARLLGVHPLDEKFYAAEVIKCRDGSKSFTKDHLNDDFCDCIDGTDEPGTSACPASKFYCRNVGSTPKFIYSSRVNDYFCDCCDGSDEYDGRLKCPNTCIMGGNVEYKAENYAAKTTILGVGNKEPKNGTNLDEMIQKLKGLKIVIGVQVLIVICMLIFRALRRRNRQRRKRARFAI</sequence>
<evidence type="ECO:0000313" key="3">
    <source>
        <dbReference type="EMBL" id="KAL3715056.1"/>
    </source>
</evidence>
<feature type="transmembrane region" description="Helical" evidence="1">
    <location>
        <begin position="200"/>
        <end position="218"/>
    </location>
</feature>
<dbReference type="InterPro" id="IPR028146">
    <property type="entry name" value="PRKCSH_N"/>
</dbReference>
<proteinExistence type="predicted"/>
<evidence type="ECO:0000313" key="4">
    <source>
        <dbReference type="Proteomes" id="UP001634007"/>
    </source>
</evidence>
<evidence type="ECO:0000259" key="2">
    <source>
        <dbReference type="Pfam" id="PF12999"/>
    </source>
</evidence>
<dbReference type="AlphaFoldDB" id="A0ABD3IMH9"/>